<gene>
    <name evidence="1" type="ORF">DI603_15220</name>
</gene>
<evidence type="ECO:0000313" key="2">
    <source>
        <dbReference type="Proteomes" id="UP000249633"/>
    </source>
</evidence>
<sequence>MLIYRFQPRTYTLSRAREIHRTRRRSAGLRPMLSFRFLEQQCAPGAIWLRIYRPKVRLTLIRERKARPEARKAVFRRSGPLRCVRALRWHDTYEFMAPRHPRHRRGYGLTLASVAAHRLPAFGCVEVPF</sequence>
<dbReference type="AlphaFoldDB" id="A0A2W5FHK7"/>
<evidence type="ECO:0000313" key="1">
    <source>
        <dbReference type="EMBL" id="PZP30472.1"/>
    </source>
</evidence>
<accession>A0A2W5FHK7</accession>
<reference evidence="1 2" key="1">
    <citation type="submission" date="2017-08" db="EMBL/GenBank/DDBJ databases">
        <title>Infants hospitalized years apart are colonized by the same room-sourced microbial strains.</title>
        <authorList>
            <person name="Brooks B."/>
            <person name="Olm M.R."/>
            <person name="Firek B.A."/>
            <person name="Baker R."/>
            <person name="Thomas B.C."/>
            <person name="Morowitz M.J."/>
            <person name="Banfield J.F."/>
        </authorList>
    </citation>
    <scope>NUCLEOTIDE SEQUENCE [LARGE SCALE GENOMIC DNA]</scope>
    <source>
        <strain evidence="1">S2_012_000_R2_81</strain>
    </source>
</reference>
<protein>
    <submittedName>
        <fullName evidence="1">Uncharacterized protein</fullName>
    </submittedName>
</protein>
<organism evidence="1 2">
    <name type="scientific">Roseateles depolymerans</name>
    <dbReference type="NCBI Taxonomy" id="76731"/>
    <lineage>
        <taxon>Bacteria</taxon>
        <taxon>Pseudomonadati</taxon>
        <taxon>Pseudomonadota</taxon>
        <taxon>Betaproteobacteria</taxon>
        <taxon>Burkholderiales</taxon>
        <taxon>Sphaerotilaceae</taxon>
        <taxon>Roseateles</taxon>
    </lineage>
</organism>
<name>A0A2W5FHK7_9BURK</name>
<comment type="caution">
    <text evidence="1">The sequence shown here is derived from an EMBL/GenBank/DDBJ whole genome shotgun (WGS) entry which is preliminary data.</text>
</comment>
<dbReference type="EMBL" id="QFOD01000014">
    <property type="protein sequence ID" value="PZP30472.1"/>
    <property type="molecule type" value="Genomic_DNA"/>
</dbReference>
<dbReference type="Proteomes" id="UP000249633">
    <property type="component" value="Unassembled WGS sequence"/>
</dbReference>
<proteinExistence type="predicted"/>